<keyword evidence="3" id="KW-0735">Signal-anchor</keyword>
<evidence type="ECO:0000256" key="5">
    <source>
        <dbReference type="ARBA" id="ARBA00023284"/>
    </source>
</evidence>
<keyword evidence="3" id="KW-0812">Transmembrane</keyword>
<dbReference type="InterPro" id="IPR036249">
    <property type="entry name" value="Thioredoxin-like_sf"/>
</dbReference>
<dbReference type="InterPro" id="IPR050553">
    <property type="entry name" value="Thioredoxin_ResA/DsbE_sf"/>
</dbReference>
<dbReference type="RefSeq" id="WP_185000590.1">
    <property type="nucleotide sequence ID" value="NZ_BAAAUI010000003.1"/>
</dbReference>
<dbReference type="GO" id="GO:0016853">
    <property type="term" value="F:isomerase activity"/>
    <property type="evidence" value="ECO:0007669"/>
    <property type="project" value="UniProtKB-KW"/>
</dbReference>
<dbReference type="Proteomes" id="UP000533598">
    <property type="component" value="Unassembled WGS sequence"/>
</dbReference>
<keyword evidence="8" id="KW-0413">Isomerase</keyword>
<dbReference type="Pfam" id="PF00578">
    <property type="entry name" value="AhpC-TSA"/>
    <property type="match status" value="1"/>
</dbReference>
<evidence type="ECO:0000256" key="1">
    <source>
        <dbReference type="ARBA" id="ARBA00004196"/>
    </source>
</evidence>
<organism evidence="8 9">
    <name type="scientific">Crossiella cryophila</name>
    <dbReference type="NCBI Taxonomy" id="43355"/>
    <lineage>
        <taxon>Bacteria</taxon>
        <taxon>Bacillati</taxon>
        <taxon>Actinomycetota</taxon>
        <taxon>Actinomycetes</taxon>
        <taxon>Pseudonocardiales</taxon>
        <taxon>Pseudonocardiaceae</taxon>
        <taxon>Crossiella</taxon>
    </lineage>
</organism>
<keyword evidence="5" id="KW-0676">Redox-active center</keyword>
<dbReference type="InterPro" id="IPR000866">
    <property type="entry name" value="AhpC/TSA"/>
</dbReference>
<dbReference type="PANTHER" id="PTHR42852">
    <property type="entry name" value="THIOL:DISULFIDE INTERCHANGE PROTEIN DSBE"/>
    <property type="match status" value="1"/>
</dbReference>
<keyword evidence="6" id="KW-0732">Signal</keyword>
<comment type="caution">
    <text evidence="8">The sequence shown here is derived from an EMBL/GenBank/DDBJ whole genome shotgun (WGS) entry which is preliminary data.</text>
</comment>
<protein>
    <submittedName>
        <fullName evidence="8">Thiol-disulfide isomerase/thioredoxin</fullName>
    </submittedName>
</protein>
<evidence type="ECO:0000259" key="7">
    <source>
        <dbReference type="PROSITE" id="PS51352"/>
    </source>
</evidence>
<accession>A0A7W7FRK6</accession>
<reference evidence="8 9" key="1">
    <citation type="submission" date="2020-08" db="EMBL/GenBank/DDBJ databases">
        <title>Sequencing the genomes of 1000 actinobacteria strains.</title>
        <authorList>
            <person name="Klenk H.-P."/>
        </authorList>
    </citation>
    <scope>NUCLEOTIDE SEQUENCE [LARGE SCALE GENOMIC DNA]</scope>
    <source>
        <strain evidence="8 9">DSM 44230</strain>
    </source>
</reference>
<dbReference type="GO" id="GO:0030313">
    <property type="term" value="C:cell envelope"/>
    <property type="evidence" value="ECO:0007669"/>
    <property type="project" value="UniProtKB-SubCell"/>
</dbReference>
<dbReference type="PANTHER" id="PTHR42852:SF6">
    <property type="entry name" value="THIOL:DISULFIDE INTERCHANGE PROTEIN DSBE"/>
    <property type="match status" value="1"/>
</dbReference>
<evidence type="ECO:0000256" key="4">
    <source>
        <dbReference type="ARBA" id="ARBA00023157"/>
    </source>
</evidence>
<evidence type="ECO:0000313" key="9">
    <source>
        <dbReference type="Proteomes" id="UP000533598"/>
    </source>
</evidence>
<gene>
    <name evidence="8" type="ORF">HNR67_000586</name>
</gene>
<sequence>MRRLLPAVLVAALALTGCATGTDAVVAGGGEFQFVAPGGQSRIRYAPEQRQKVPEISGDSLLEQGKTLKVADFGGKVVVLNLWGSWCSPCRDEVDDLERVYEQTKDSGVQFLGIDVRDEIRSAPADFVRDHKQTYPSIYDPPGRSLLGLRGYPRNAVPSTLVLDRQHRVAAVFLSKLTDSELLPVVQEIAAEK</sequence>
<evidence type="ECO:0000313" key="8">
    <source>
        <dbReference type="EMBL" id="MBB4674468.1"/>
    </source>
</evidence>
<dbReference type="SUPFAM" id="SSF52833">
    <property type="entry name" value="Thioredoxin-like"/>
    <property type="match status" value="1"/>
</dbReference>
<dbReference type="Gene3D" id="3.40.30.10">
    <property type="entry name" value="Glutaredoxin"/>
    <property type="match status" value="1"/>
</dbReference>
<evidence type="ECO:0000256" key="3">
    <source>
        <dbReference type="ARBA" id="ARBA00022968"/>
    </source>
</evidence>
<dbReference type="EMBL" id="JACHMH010000001">
    <property type="protein sequence ID" value="MBB4674468.1"/>
    <property type="molecule type" value="Genomic_DNA"/>
</dbReference>
<comment type="subcellular location">
    <subcellularLocation>
        <location evidence="1">Cell envelope</location>
    </subcellularLocation>
</comment>
<name>A0A7W7FRK6_9PSEU</name>
<dbReference type="PROSITE" id="PS51257">
    <property type="entry name" value="PROKAR_LIPOPROTEIN"/>
    <property type="match status" value="1"/>
</dbReference>
<dbReference type="GO" id="GO:0016209">
    <property type="term" value="F:antioxidant activity"/>
    <property type="evidence" value="ECO:0007669"/>
    <property type="project" value="InterPro"/>
</dbReference>
<keyword evidence="2" id="KW-0201">Cytochrome c-type biogenesis</keyword>
<feature type="domain" description="Thioredoxin" evidence="7">
    <location>
        <begin position="47"/>
        <end position="191"/>
    </location>
</feature>
<feature type="chain" id="PRO_5038403332" evidence="6">
    <location>
        <begin position="20"/>
        <end position="193"/>
    </location>
</feature>
<dbReference type="GO" id="GO:0017004">
    <property type="term" value="P:cytochrome complex assembly"/>
    <property type="evidence" value="ECO:0007669"/>
    <property type="project" value="UniProtKB-KW"/>
</dbReference>
<dbReference type="CDD" id="cd02966">
    <property type="entry name" value="TlpA_like_family"/>
    <property type="match status" value="1"/>
</dbReference>
<dbReference type="PROSITE" id="PS51352">
    <property type="entry name" value="THIOREDOXIN_2"/>
    <property type="match status" value="1"/>
</dbReference>
<feature type="signal peptide" evidence="6">
    <location>
        <begin position="1"/>
        <end position="19"/>
    </location>
</feature>
<evidence type="ECO:0000256" key="6">
    <source>
        <dbReference type="SAM" id="SignalP"/>
    </source>
</evidence>
<dbReference type="InterPro" id="IPR013766">
    <property type="entry name" value="Thioredoxin_domain"/>
</dbReference>
<evidence type="ECO:0000256" key="2">
    <source>
        <dbReference type="ARBA" id="ARBA00022748"/>
    </source>
</evidence>
<proteinExistence type="predicted"/>
<keyword evidence="9" id="KW-1185">Reference proteome</keyword>
<dbReference type="GO" id="GO:0016491">
    <property type="term" value="F:oxidoreductase activity"/>
    <property type="evidence" value="ECO:0007669"/>
    <property type="project" value="InterPro"/>
</dbReference>
<dbReference type="AlphaFoldDB" id="A0A7W7FRK6"/>
<keyword evidence="4" id="KW-1015">Disulfide bond</keyword>